<feature type="transmembrane region" description="Helical" evidence="13">
    <location>
        <begin position="231"/>
        <end position="250"/>
    </location>
</feature>
<dbReference type="PATRIC" id="fig|1206767.3.peg.2274"/>
<feature type="transmembrane region" description="Helical" evidence="13">
    <location>
        <begin position="400"/>
        <end position="424"/>
    </location>
</feature>
<evidence type="ECO:0000256" key="11">
    <source>
        <dbReference type="ARBA" id="ARBA00023136"/>
    </source>
</evidence>
<evidence type="ECO:0000256" key="14">
    <source>
        <dbReference type="SAM" id="MobiDB-lite"/>
    </source>
</evidence>
<dbReference type="PANTHER" id="PTHR40659:SF1">
    <property type="entry name" value="NICKEL_COBALT EFFLUX SYSTEM RCNA"/>
    <property type="match status" value="1"/>
</dbReference>
<keyword evidence="5" id="KW-1003">Cell membrane</keyword>
<dbReference type="AlphaFoldDB" id="K6GCZ7"/>
<evidence type="ECO:0000256" key="2">
    <source>
        <dbReference type="ARBA" id="ARBA00004651"/>
    </source>
</evidence>
<evidence type="ECO:0000313" key="16">
    <source>
        <dbReference type="EMBL" id="EKO38964.1"/>
    </source>
</evidence>
<keyword evidence="4 13" id="KW-0813">Transport</keyword>
<dbReference type="GO" id="GO:0015099">
    <property type="term" value="F:nickel cation transmembrane transporter activity"/>
    <property type="evidence" value="ECO:0007669"/>
    <property type="project" value="UniProtKB-UniRule"/>
</dbReference>
<evidence type="ECO:0000256" key="5">
    <source>
        <dbReference type="ARBA" id="ARBA00022475"/>
    </source>
</evidence>
<reference evidence="16 17" key="1">
    <citation type="submission" date="2012-07" db="EMBL/GenBank/DDBJ databases">
        <title>Draft genome sequence of Desulfovibrio magneticus str. Maddingley MBC34 obtained from a metagenomic sequence of a methanogenic enrichment isolated from coal-seam formation water in Victoria, Australia.</title>
        <authorList>
            <person name="Greenfield P."/>
            <person name="Hendry P."/>
            <person name="Li D."/>
            <person name="Rosewarne C.P."/>
            <person name="Tran-Dinh N."/>
            <person name="Elbourne L.D.H."/>
            <person name="Paulsen I.T."/>
            <person name="Midgley D.J."/>
        </authorList>
    </citation>
    <scope>NUCLEOTIDE SEQUENCE [LARGE SCALE GENOMIC DNA]</scope>
    <source>
        <strain evidence="17">Maddingley MBC34</strain>
    </source>
</reference>
<evidence type="ECO:0000256" key="8">
    <source>
        <dbReference type="ARBA" id="ARBA00022989"/>
    </source>
</evidence>
<dbReference type="Proteomes" id="UP000006272">
    <property type="component" value="Unassembled WGS sequence"/>
</dbReference>
<name>K6GCZ7_9BACT</name>
<evidence type="ECO:0000256" key="7">
    <source>
        <dbReference type="ARBA" id="ARBA00022692"/>
    </source>
</evidence>
<dbReference type="PANTHER" id="PTHR40659">
    <property type="entry name" value="NICKEL/COBALT EFFLUX SYSTEM RCNA"/>
    <property type="match status" value="1"/>
</dbReference>
<protein>
    <recommendedName>
        <fullName evidence="13">Nickel/cobalt efflux system</fullName>
    </recommendedName>
</protein>
<organism evidence="16 17">
    <name type="scientific">Solidesulfovibrio magneticus str. Maddingley MBC34</name>
    <dbReference type="NCBI Taxonomy" id="1206767"/>
    <lineage>
        <taxon>Bacteria</taxon>
        <taxon>Pseudomonadati</taxon>
        <taxon>Thermodesulfobacteriota</taxon>
        <taxon>Desulfovibrionia</taxon>
        <taxon>Desulfovibrionales</taxon>
        <taxon>Desulfovibrionaceae</taxon>
        <taxon>Solidesulfovibrio</taxon>
    </lineage>
</organism>
<dbReference type="InterPro" id="IPR007038">
    <property type="entry name" value="HupE_UreJ"/>
</dbReference>
<evidence type="ECO:0000256" key="6">
    <source>
        <dbReference type="ARBA" id="ARBA00022596"/>
    </source>
</evidence>
<dbReference type="Pfam" id="PF04955">
    <property type="entry name" value="HupE_UreJ"/>
    <property type="match status" value="1"/>
</dbReference>
<comment type="caution">
    <text evidence="13">Lacks conserved residue(s) required for the propagation of feature annotation.</text>
</comment>
<keyword evidence="6" id="KW-0533">Nickel</keyword>
<keyword evidence="10" id="KW-0921">Nickel transport</keyword>
<feature type="transmembrane region" description="Helical" evidence="13">
    <location>
        <begin position="118"/>
        <end position="136"/>
    </location>
</feature>
<feature type="transmembrane region" description="Helical" evidence="13">
    <location>
        <begin position="472"/>
        <end position="497"/>
    </location>
</feature>
<dbReference type="GO" id="GO:0005886">
    <property type="term" value="C:plasma membrane"/>
    <property type="evidence" value="ECO:0007669"/>
    <property type="project" value="UniProtKB-SubCell"/>
</dbReference>
<keyword evidence="11 13" id="KW-0472">Membrane</keyword>
<dbReference type="GO" id="GO:0046583">
    <property type="term" value="F:monoatomic cation efflux transmembrane transporter activity"/>
    <property type="evidence" value="ECO:0007669"/>
    <property type="project" value="TreeGrafter"/>
</dbReference>
<keyword evidence="8 13" id="KW-1133">Transmembrane helix</keyword>
<sequence length="498" mass="49480">MPSRLLAVCLAALAIVLGRAEPALAHLVSADVGDFYAGLFHPLTSWEHLLPLAGLAFLAAQAGRGGGRLAVGLLPLALVVGVCGGALWPLPRTAAGLAGLSLAACGALAAWPRPCRPGLVGLCAAGLGLALGWRGGADWAASRAGWQFVPGVAACGFLLTALGAAWLPRLEGGWRGRARGALGLALALAGLLLASRGFVGEGGAAGLGQFAGWLDGGRVGDFLKQPTASPWTLAGVLAGAMAWGGVHALTPGHGKALVGAYLVGARGTWRHAVWLGLTVAVTHTAGVFLLGGAAVLAADEAGRQRLMPWLALASGLGMCAVGGTMAARGLWRLRGRAGDERAHSHGGLAHSHGGVPHSHGGVAGGHDEARHSHGGLRHSHGGLAHSHGDDPAGPVGWRALLALGVSGGLVPCPSALALMLAAIALGRPGWGLILCAAFGLGLAGVLTGVGLLCLAGVRFLGDSGRLGRAARWLPLVGAGLIAAIGALAAWEALAVLIS</sequence>
<evidence type="ECO:0000256" key="1">
    <source>
        <dbReference type="ARBA" id="ARBA00002510"/>
    </source>
</evidence>
<feature type="transmembrane region" description="Helical" evidence="13">
    <location>
        <begin position="180"/>
        <end position="199"/>
    </location>
</feature>
<dbReference type="InterPro" id="IPR011541">
    <property type="entry name" value="Ni/Co_transpt_high_affinity"/>
</dbReference>
<keyword evidence="3" id="KW-0171">Cobalt transport</keyword>
<dbReference type="GO" id="GO:0010045">
    <property type="term" value="P:response to nickel cation"/>
    <property type="evidence" value="ECO:0007669"/>
    <property type="project" value="TreeGrafter"/>
</dbReference>
<dbReference type="InterPro" id="IPR051224">
    <property type="entry name" value="NiCoT_RcnA"/>
</dbReference>
<dbReference type="Pfam" id="PF03824">
    <property type="entry name" value="NicO"/>
    <property type="match status" value="1"/>
</dbReference>
<evidence type="ECO:0000256" key="9">
    <source>
        <dbReference type="ARBA" id="ARBA00023065"/>
    </source>
</evidence>
<gene>
    <name evidence="16" type="ORF">B193_2333</name>
</gene>
<evidence type="ECO:0000256" key="10">
    <source>
        <dbReference type="ARBA" id="ARBA00023112"/>
    </source>
</evidence>
<dbReference type="GO" id="GO:0032025">
    <property type="term" value="P:response to cobalt ion"/>
    <property type="evidence" value="ECO:0007669"/>
    <property type="project" value="TreeGrafter"/>
</dbReference>
<accession>K6GCZ7</accession>
<evidence type="ECO:0000256" key="4">
    <source>
        <dbReference type="ARBA" id="ARBA00022448"/>
    </source>
</evidence>
<feature type="transmembrane region" description="Helical" evidence="13">
    <location>
        <begin position="94"/>
        <end position="111"/>
    </location>
</feature>
<keyword evidence="7 13" id="KW-0812">Transmembrane</keyword>
<evidence type="ECO:0000256" key="12">
    <source>
        <dbReference type="ARBA" id="ARBA00023285"/>
    </source>
</evidence>
<feature type="signal peptide" evidence="15">
    <location>
        <begin position="1"/>
        <end position="25"/>
    </location>
</feature>
<keyword evidence="9" id="KW-0406">Ion transport</keyword>
<evidence type="ECO:0000256" key="13">
    <source>
        <dbReference type="RuleBase" id="RU362101"/>
    </source>
</evidence>
<feature type="transmembrane region" description="Helical" evidence="13">
    <location>
        <begin position="148"/>
        <end position="168"/>
    </location>
</feature>
<comment type="subcellular location">
    <subcellularLocation>
        <location evidence="2 13">Cell membrane</location>
        <topology evidence="2 13">Multi-pass membrane protein</topology>
    </subcellularLocation>
</comment>
<evidence type="ECO:0000313" key="17">
    <source>
        <dbReference type="Proteomes" id="UP000006272"/>
    </source>
</evidence>
<feature type="transmembrane region" description="Helical" evidence="13">
    <location>
        <begin position="271"/>
        <end position="297"/>
    </location>
</feature>
<feature type="transmembrane region" description="Helical" evidence="13">
    <location>
        <begin position="309"/>
        <end position="331"/>
    </location>
</feature>
<evidence type="ECO:0000256" key="3">
    <source>
        <dbReference type="ARBA" id="ARBA00022426"/>
    </source>
</evidence>
<proteinExistence type="inferred from homology"/>
<comment type="function">
    <text evidence="1">Efflux system for nickel and cobalt.</text>
</comment>
<keyword evidence="15" id="KW-0732">Signal</keyword>
<keyword evidence="12" id="KW-0170">Cobalt</keyword>
<feature type="transmembrane region" description="Helical" evidence="13">
    <location>
        <begin position="69"/>
        <end position="88"/>
    </location>
</feature>
<evidence type="ECO:0000256" key="15">
    <source>
        <dbReference type="SAM" id="SignalP"/>
    </source>
</evidence>
<feature type="transmembrane region" description="Helical" evidence="13">
    <location>
        <begin position="430"/>
        <end position="460"/>
    </location>
</feature>
<comment type="similarity">
    <text evidence="13">Belongs to the NiCoT transporter (TC 2.A.52) family.</text>
</comment>
<feature type="compositionally biased region" description="Low complexity" evidence="14">
    <location>
        <begin position="345"/>
        <end position="360"/>
    </location>
</feature>
<dbReference type="EMBL" id="ALAO01000187">
    <property type="protein sequence ID" value="EKO38964.1"/>
    <property type="molecule type" value="Genomic_DNA"/>
</dbReference>
<comment type="caution">
    <text evidence="16">The sequence shown here is derived from an EMBL/GenBank/DDBJ whole genome shotgun (WGS) entry which is preliminary data.</text>
</comment>
<feature type="transmembrane region" description="Helical" evidence="13">
    <location>
        <begin position="35"/>
        <end position="57"/>
    </location>
</feature>
<dbReference type="GO" id="GO:0006824">
    <property type="term" value="P:cobalt ion transport"/>
    <property type="evidence" value="ECO:0007669"/>
    <property type="project" value="UniProtKB-KW"/>
</dbReference>
<feature type="region of interest" description="Disordered" evidence="14">
    <location>
        <begin position="341"/>
        <end position="388"/>
    </location>
</feature>
<feature type="chain" id="PRO_5003894908" description="Nickel/cobalt efflux system" evidence="15">
    <location>
        <begin position="26"/>
        <end position="498"/>
    </location>
</feature>